<protein>
    <recommendedName>
        <fullName evidence="5">Amidase domain-containing protein</fullName>
    </recommendedName>
</protein>
<dbReference type="InterPro" id="IPR023631">
    <property type="entry name" value="Amidase_dom"/>
</dbReference>
<dbReference type="InterPro" id="IPR036928">
    <property type="entry name" value="AS_sf"/>
</dbReference>
<feature type="binding site" evidence="3">
    <location>
        <position position="179"/>
    </location>
    <ligand>
        <name>substrate</name>
    </ligand>
</feature>
<keyword evidence="4" id="KW-1133">Transmembrane helix</keyword>
<sequence>MATFGEGFVALCWEAVVFFWCSAVRLLFWLRYYWTKPKSLPPVTNGLLLRSATRLAADIREGKVKSVDVVTAYIDRIKVVQPVLNAVIEDAFEDALRKAEEADQLVASGSRTVQQLAREKPLLGVPFTTKNSVGVKGMRHDAGSAFNKGRRATQDAMVVANLRGAGAILVAMTNVPELLMWADAENRLDGATCNPYDTRRNPGGSSGGESSLIAAAGSLMGIGTDIAGSIRVPAAFCGIFGHKPTAGIVSQDGVVPDVGGSMPKYNCVGPMCRYAEDLPLMLTVMGGDKVQDLHLERQVLLHNLKVFFMDDEGSVLFSRVQWQARQAVRQVVDFIRNSYGIEPSRIEIPEEHYGLPQWMRAWNESKARPLHDLFRPGSASINHAAELFRLLTGTCPNTAAAILLSWMSTFPRFSSPEALAAFRGTLHYLRERLEALLGDDGVIILPAATGPATYHHQDLLFPDGFSMTCVFNMLQMPVTVCPVLHTVGQGLPIAVQVAAKRGNDAICLAVAREIEGKFGGWVDPAKARNPRRR</sequence>
<keyword evidence="4" id="KW-0812">Transmembrane</keyword>
<comment type="similarity">
    <text evidence="1">Belongs to the amidase family.</text>
</comment>
<evidence type="ECO:0000256" key="4">
    <source>
        <dbReference type="SAM" id="Phobius"/>
    </source>
</evidence>
<dbReference type="Proteomes" id="UP000821853">
    <property type="component" value="Chromosome 9"/>
</dbReference>
<dbReference type="OrthoDB" id="6428749at2759"/>
<keyword evidence="4" id="KW-0472">Membrane</keyword>
<evidence type="ECO:0000256" key="1">
    <source>
        <dbReference type="ARBA" id="ARBA00009199"/>
    </source>
</evidence>
<comment type="caution">
    <text evidence="6">The sequence shown here is derived from an EMBL/GenBank/DDBJ whole genome shotgun (WGS) entry which is preliminary data.</text>
</comment>
<dbReference type="Pfam" id="PF01425">
    <property type="entry name" value="Amidase"/>
    <property type="match status" value="1"/>
</dbReference>
<reference evidence="6 7" key="1">
    <citation type="journal article" date="2020" name="Cell">
        <title>Large-Scale Comparative Analyses of Tick Genomes Elucidate Their Genetic Diversity and Vector Capacities.</title>
        <authorList>
            <consortium name="Tick Genome and Microbiome Consortium (TIGMIC)"/>
            <person name="Jia N."/>
            <person name="Wang J."/>
            <person name="Shi W."/>
            <person name="Du L."/>
            <person name="Sun Y."/>
            <person name="Zhan W."/>
            <person name="Jiang J.F."/>
            <person name="Wang Q."/>
            <person name="Zhang B."/>
            <person name="Ji P."/>
            <person name="Bell-Sakyi L."/>
            <person name="Cui X.M."/>
            <person name="Yuan T.T."/>
            <person name="Jiang B.G."/>
            <person name="Yang W.F."/>
            <person name="Lam T.T."/>
            <person name="Chang Q.C."/>
            <person name="Ding S.J."/>
            <person name="Wang X.J."/>
            <person name="Zhu J.G."/>
            <person name="Ruan X.D."/>
            <person name="Zhao L."/>
            <person name="Wei J.T."/>
            <person name="Ye R.Z."/>
            <person name="Que T.C."/>
            <person name="Du C.H."/>
            <person name="Zhou Y.H."/>
            <person name="Cheng J.X."/>
            <person name="Dai P.F."/>
            <person name="Guo W.B."/>
            <person name="Han X.H."/>
            <person name="Huang E.J."/>
            <person name="Li L.F."/>
            <person name="Wei W."/>
            <person name="Gao Y.C."/>
            <person name="Liu J.Z."/>
            <person name="Shao H.Z."/>
            <person name="Wang X."/>
            <person name="Wang C.C."/>
            <person name="Yang T.C."/>
            <person name="Huo Q.B."/>
            <person name="Li W."/>
            <person name="Chen H.Y."/>
            <person name="Chen S.E."/>
            <person name="Zhou L.G."/>
            <person name="Ni X.B."/>
            <person name="Tian J.H."/>
            <person name="Sheng Y."/>
            <person name="Liu T."/>
            <person name="Pan Y.S."/>
            <person name="Xia L.Y."/>
            <person name="Li J."/>
            <person name="Zhao F."/>
            <person name="Cao W.C."/>
        </authorList>
    </citation>
    <scope>NUCLEOTIDE SEQUENCE [LARGE SCALE GENOMIC DNA]</scope>
    <source>
        <strain evidence="6">HaeL-2018</strain>
    </source>
</reference>
<feature type="transmembrane region" description="Helical" evidence="4">
    <location>
        <begin position="7"/>
        <end position="34"/>
    </location>
</feature>
<dbReference type="PROSITE" id="PS00571">
    <property type="entry name" value="AMIDASES"/>
    <property type="match status" value="1"/>
</dbReference>
<name>A0A9J6H3N5_HAELO</name>
<dbReference type="InterPro" id="IPR020556">
    <property type="entry name" value="Amidase_CS"/>
</dbReference>
<dbReference type="OMA" id="EDYATEC"/>
<evidence type="ECO:0000256" key="3">
    <source>
        <dbReference type="PIRSR" id="PIRSR001221-2"/>
    </source>
</evidence>
<evidence type="ECO:0000313" key="6">
    <source>
        <dbReference type="EMBL" id="KAH9381632.1"/>
    </source>
</evidence>
<dbReference type="GO" id="GO:0012505">
    <property type="term" value="C:endomembrane system"/>
    <property type="evidence" value="ECO:0007669"/>
    <property type="project" value="TreeGrafter"/>
</dbReference>
<proteinExistence type="inferred from homology"/>
<dbReference type="PANTHER" id="PTHR43372">
    <property type="entry name" value="FATTY-ACID AMIDE HYDROLASE"/>
    <property type="match status" value="1"/>
</dbReference>
<feature type="domain" description="Amidase" evidence="5">
    <location>
        <begin position="68"/>
        <end position="508"/>
    </location>
</feature>
<evidence type="ECO:0000259" key="5">
    <source>
        <dbReference type="Pfam" id="PF01425"/>
    </source>
</evidence>
<feature type="active site" description="Acyl-ester intermediate" evidence="2">
    <location>
        <position position="229"/>
    </location>
</feature>
<dbReference type="SUPFAM" id="SSF75304">
    <property type="entry name" value="Amidase signature (AS) enzymes"/>
    <property type="match status" value="1"/>
</dbReference>
<dbReference type="InterPro" id="IPR052739">
    <property type="entry name" value="FAAH2"/>
</dbReference>
<dbReference type="PIRSF" id="PIRSF001221">
    <property type="entry name" value="Amidase_fungi"/>
    <property type="match status" value="1"/>
</dbReference>
<dbReference type="EMBL" id="JABSTR010000011">
    <property type="protein sequence ID" value="KAH9381632.1"/>
    <property type="molecule type" value="Genomic_DNA"/>
</dbReference>
<dbReference type="VEuPathDB" id="VectorBase:HLOH_051381"/>
<feature type="active site" description="Charge relay system" evidence="2">
    <location>
        <position position="130"/>
    </location>
</feature>
<dbReference type="AlphaFoldDB" id="A0A9J6H3N5"/>
<organism evidence="6 7">
    <name type="scientific">Haemaphysalis longicornis</name>
    <name type="common">Bush tick</name>
    <dbReference type="NCBI Taxonomy" id="44386"/>
    <lineage>
        <taxon>Eukaryota</taxon>
        <taxon>Metazoa</taxon>
        <taxon>Ecdysozoa</taxon>
        <taxon>Arthropoda</taxon>
        <taxon>Chelicerata</taxon>
        <taxon>Arachnida</taxon>
        <taxon>Acari</taxon>
        <taxon>Parasitiformes</taxon>
        <taxon>Ixodida</taxon>
        <taxon>Ixodoidea</taxon>
        <taxon>Ixodidae</taxon>
        <taxon>Haemaphysalinae</taxon>
        <taxon>Haemaphysalis</taxon>
    </lineage>
</organism>
<keyword evidence="7" id="KW-1185">Reference proteome</keyword>
<evidence type="ECO:0000313" key="7">
    <source>
        <dbReference type="Proteomes" id="UP000821853"/>
    </source>
</evidence>
<feature type="binding site" evidence="3">
    <location>
        <begin position="226"/>
        <end position="229"/>
    </location>
    <ligand>
        <name>substrate</name>
    </ligand>
</feature>
<dbReference type="Gene3D" id="3.90.1300.10">
    <property type="entry name" value="Amidase signature (AS) domain"/>
    <property type="match status" value="1"/>
</dbReference>
<gene>
    <name evidence="6" type="ORF">HPB48_020768</name>
</gene>
<feature type="active site" description="Charge relay system" evidence="2">
    <location>
        <position position="205"/>
    </location>
</feature>
<accession>A0A9J6H3N5</accession>
<dbReference type="PANTHER" id="PTHR43372:SF4">
    <property type="entry name" value="FATTY-ACID AMIDE HYDROLASE 2"/>
    <property type="match status" value="1"/>
</dbReference>
<evidence type="ECO:0000256" key="2">
    <source>
        <dbReference type="PIRSR" id="PIRSR001221-1"/>
    </source>
</evidence>
<feature type="binding site" evidence="3">
    <location>
        <position position="205"/>
    </location>
    <ligand>
        <name>substrate</name>
    </ligand>
</feature>